<evidence type="ECO:0000313" key="3">
    <source>
        <dbReference type="Proteomes" id="UP000008718"/>
    </source>
</evidence>
<protein>
    <recommendedName>
        <fullName evidence="1">DUF6850 domain-containing protein</fullName>
    </recommendedName>
</protein>
<name>E4T2P3_PALPW</name>
<dbReference type="KEGG" id="ppn:Palpr_0833"/>
<dbReference type="HOGENOM" id="CLU_526519_0_0_10"/>
<organism evidence="2 3">
    <name type="scientific">Paludibacter propionicigenes (strain DSM 17365 / JCM 13257 / WB4)</name>
    <dbReference type="NCBI Taxonomy" id="694427"/>
    <lineage>
        <taxon>Bacteria</taxon>
        <taxon>Pseudomonadati</taxon>
        <taxon>Bacteroidota</taxon>
        <taxon>Bacteroidia</taxon>
        <taxon>Bacteroidales</taxon>
        <taxon>Paludibacteraceae</taxon>
        <taxon>Paludibacter</taxon>
    </lineage>
</organism>
<gene>
    <name evidence="2" type="ordered locus">Palpr_0833</name>
</gene>
<reference key="1">
    <citation type="submission" date="2010-11" db="EMBL/GenBank/DDBJ databases">
        <title>The complete genome of Paludibacter propionicigenes DSM 17365.</title>
        <authorList>
            <consortium name="US DOE Joint Genome Institute (JGI-PGF)"/>
            <person name="Lucas S."/>
            <person name="Copeland A."/>
            <person name="Lapidus A."/>
            <person name="Bruce D."/>
            <person name="Goodwin L."/>
            <person name="Pitluck S."/>
            <person name="Kyrpides N."/>
            <person name="Mavromatis K."/>
            <person name="Ivanova N."/>
            <person name="Munk A.C."/>
            <person name="Brettin T."/>
            <person name="Detter J.C."/>
            <person name="Han C."/>
            <person name="Tapia R."/>
            <person name="Land M."/>
            <person name="Hauser L."/>
            <person name="Markowitz V."/>
            <person name="Cheng J.-F."/>
            <person name="Hugenholtz P."/>
            <person name="Woyke T."/>
            <person name="Wu D."/>
            <person name="Gronow S."/>
            <person name="Wellnitz S."/>
            <person name="Brambilla E."/>
            <person name="Klenk H.-P."/>
            <person name="Eisen J.A."/>
        </authorList>
    </citation>
    <scope>NUCLEOTIDE SEQUENCE</scope>
    <source>
        <strain>WB4</strain>
    </source>
</reference>
<evidence type="ECO:0000259" key="1">
    <source>
        <dbReference type="Pfam" id="PF21012"/>
    </source>
</evidence>
<accession>E4T2P3</accession>
<evidence type="ECO:0000313" key="2">
    <source>
        <dbReference type="EMBL" id="ADQ78987.1"/>
    </source>
</evidence>
<dbReference type="Pfam" id="PF21012">
    <property type="entry name" value="DUF6850"/>
    <property type="match status" value="1"/>
</dbReference>
<keyword evidence="3" id="KW-1185">Reference proteome</keyword>
<dbReference type="InterPro" id="IPR049236">
    <property type="entry name" value="DUF6850"/>
</dbReference>
<proteinExistence type="predicted"/>
<dbReference type="Proteomes" id="UP000008718">
    <property type="component" value="Chromosome"/>
</dbReference>
<dbReference type="AlphaFoldDB" id="E4T2P3"/>
<dbReference type="EMBL" id="CP002345">
    <property type="protein sequence ID" value="ADQ78987.1"/>
    <property type="molecule type" value="Genomic_DNA"/>
</dbReference>
<reference evidence="2 3" key="2">
    <citation type="journal article" date="2011" name="Stand. Genomic Sci.">
        <title>Complete genome sequence of Paludibacter propionicigenes type strain (WB4).</title>
        <authorList>
            <person name="Gronow S."/>
            <person name="Munk C."/>
            <person name="Lapidus A."/>
            <person name="Nolan M."/>
            <person name="Lucas S."/>
            <person name="Hammon N."/>
            <person name="Deshpande S."/>
            <person name="Cheng J.F."/>
            <person name="Tapia R."/>
            <person name="Han C."/>
            <person name="Goodwin L."/>
            <person name="Pitluck S."/>
            <person name="Liolios K."/>
            <person name="Ivanova N."/>
            <person name="Mavromatis K."/>
            <person name="Mikhailova N."/>
            <person name="Pati A."/>
            <person name="Chen A."/>
            <person name="Palaniappan K."/>
            <person name="Land M."/>
            <person name="Hauser L."/>
            <person name="Chang Y.J."/>
            <person name="Jeffries C.D."/>
            <person name="Brambilla E."/>
            <person name="Rohde M."/>
            <person name="Goker M."/>
            <person name="Detter J.C."/>
            <person name="Woyke T."/>
            <person name="Bristow J."/>
            <person name="Eisen J.A."/>
            <person name="Markowitz V."/>
            <person name="Hugenholtz P."/>
            <person name="Kyrpides N.C."/>
            <person name="Klenk H.P."/>
        </authorList>
    </citation>
    <scope>NUCLEOTIDE SEQUENCE [LARGE SCALE GENOMIC DNA]</scope>
    <source>
        <strain evidence="3">DSM 17365 / JCM 13257 / WB4</strain>
    </source>
</reference>
<dbReference type="RefSeq" id="WP_013444356.1">
    <property type="nucleotide sequence ID" value="NC_014734.1"/>
</dbReference>
<dbReference type="eggNOG" id="ENOG502Z8GA">
    <property type="taxonomic scope" value="Bacteria"/>
</dbReference>
<sequence>MRYTSILYKAAISTIVLPIQLTAQTRNDTLLGKPYAELFEMHYFKESEYHLSSDNASGLSLGSRINYSDVNLTYEYSDGNYHRPQQASSYNNCLFSAEGAVTMGKFYVVGGFNFKEAFEKNVQFTSILNPYRGTPYIIADSTGGNWKKQTYDMWTRIASPIYYHFISFGLDGRLAVGRGAKSIDPRPQANSNAIQVAPSFTLIQKRHSLGGNFSYRRFRENSNMILYDTGNPQKIYLMKGMGQYTHDLFSTNERERQYTGDGFGGGVQYGYKSDRMNVFLDGIYENYVENANDIENNKPRQRGRLYENNWKGQLHVDFYNKEYSVKHALSVGYNETNRSGREIIQIFNSSSEVNAWVTSSEASHRSVVSQKEWKAGYNLYLFDGTTTSYKWKFSLNGKLTEYIDEYVVMNSFLKFNSYTATLNALRNFNIKKTNLLQVGLEGSFRGVWNDKNRYTPREPLDKTIETELVNSDATILTQNYGQLQAHVLYGHNLKNKTCLYAKSSFSLLRTEDKLNRTNVSASVGYNF</sequence>
<dbReference type="OrthoDB" id="662051at2"/>
<dbReference type="STRING" id="694427.Palpr_0833"/>
<feature type="domain" description="DUF6850" evidence="1">
    <location>
        <begin position="57"/>
        <end position="527"/>
    </location>
</feature>